<dbReference type="EMBL" id="JBBKZU010000002">
    <property type="protein sequence ID" value="MEJ8810868.1"/>
    <property type="molecule type" value="Genomic_DNA"/>
</dbReference>
<evidence type="ECO:0000259" key="1">
    <source>
        <dbReference type="Pfam" id="PF13115"/>
    </source>
</evidence>
<evidence type="ECO:0000313" key="3">
    <source>
        <dbReference type="Proteomes" id="UP001365846"/>
    </source>
</evidence>
<evidence type="ECO:0000313" key="2">
    <source>
        <dbReference type="EMBL" id="MEJ8810868.1"/>
    </source>
</evidence>
<gene>
    <name evidence="2" type="ORF">WKW77_07290</name>
</gene>
<protein>
    <submittedName>
        <fullName evidence="2">DUF3703 domain-containing protein</fullName>
    </submittedName>
</protein>
<name>A0ABU8VBE6_9BURK</name>
<feature type="domain" description="YtkA-like" evidence="1">
    <location>
        <begin position="167"/>
        <end position="251"/>
    </location>
</feature>
<organism evidence="2 3">
    <name type="scientific">Variovorax ureilyticus</name>
    <dbReference type="NCBI Taxonomy" id="1836198"/>
    <lineage>
        <taxon>Bacteria</taxon>
        <taxon>Pseudomonadati</taxon>
        <taxon>Pseudomonadota</taxon>
        <taxon>Betaproteobacteria</taxon>
        <taxon>Burkholderiales</taxon>
        <taxon>Comamonadaceae</taxon>
        <taxon>Variovorax</taxon>
    </lineage>
</organism>
<dbReference type="InterPro" id="IPR032693">
    <property type="entry name" value="YtkA-like_dom"/>
</dbReference>
<reference evidence="2 3" key="1">
    <citation type="submission" date="2024-03" db="EMBL/GenBank/DDBJ databases">
        <title>Novel species of the genus Variovorax.</title>
        <authorList>
            <person name="Liu Q."/>
            <person name="Xin Y.-H."/>
        </authorList>
    </citation>
    <scope>NUCLEOTIDE SEQUENCE [LARGE SCALE GENOMIC DNA]</scope>
    <source>
        <strain evidence="2 3">KACC 18899</strain>
    </source>
</reference>
<proteinExistence type="predicted"/>
<dbReference type="InterPro" id="IPR022172">
    <property type="entry name" value="DUF3703"/>
</dbReference>
<sequence>MTTFALHIRPSVQAELDAAASNESLGHFHTAFRHLERAHVLAQPATGEHVRVHWRMFRFAVRNRMTGEAFGQTWRIVTAAIFTAFGLVPKGNTGGANVNGFRRMPVPQDLRTIIKSARVQRERTTARRRWSAALGSVAVAALTTLGLAGCMTAPKDLDVSLEKQSAAGVYQVALVPPAQMPAINQMHSWKVKLATPDGIPVHGARFAVDGGMPQHGHGLPTQPRVTRELADGTYQLDGMKFSMTGWWEVKLAIDGPQGADKVTFNTVVGSPKVRQ</sequence>
<keyword evidence="3" id="KW-1185">Reference proteome</keyword>
<dbReference type="RefSeq" id="WP_340356175.1">
    <property type="nucleotide sequence ID" value="NZ_JBBKZU010000002.1"/>
</dbReference>
<accession>A0ABU8VBE6</accession>
<dbReference type="Pfam" id="PF12487">
    <property type="entry name" value="DUF3703"/>
    <property type="match status" value="1"/>
</dbReference>
<comment type="caution">
    <text evidence="2">The sequence shown here is derived from an EMBL/GenBank/DDBJ whole genome shotgun (WGS) entry which is preliminary data.</text>
</comment>
<dbReference type="Proteomes" id="UP001365846">
    <property type="component" value="Unassembled WGS sequence"/>
</dbReference>
<dbReference type="Pfam" id="PF13115">
    <property type="entry name" value="YtkA"/>
    <property type="match status" value="1"/>
</dbReference>